<keyword evidence="3" id="KW-0547">Nucleotide-binding</keyword>
<keyword evidence="3" id="KW-0378">Hydrolase</keyword>
<dbReference type="SUPFAM" id="SSF52980">
    <property type="entry name" value="Restriction endonuclease-like"/>
    <property type="match status" value="1"/>
</dbReference>
<dbReference type="Gene3D" id="3.40.50.300">
    <property type="entry name" value="P-loop containing nucleotide triphosphate hydrolases"/>
    <property type="match status" value="2"/>
</dbReference>
<dbReference type="PANTHER" id="PTHR47396">
    <property type="entry name" value="TYPE I RESTRICTION ENZYME ECOKI R PROTEIN"/>
    <property type="match status" value="1"/>
</dbReference>
<dbReference type="Pfam" id="PF04471">
    <property type="entry name" value="Mrr_cat"/>
    <property type="match status" value="1"/>
</dbReference>
<evidence type="ECO:0000259" key="1">
    <source>
        <dbReference type="PROSITE" id="PS51192"/>
    </source>
</evidence>
<keyword evidence="3" id="KW-0067">ATP-binding</keyword>
<dbReference type="CDD" id="cd18799">
    <property type="entry name" value="SF2_C_EcoAI-like"/>
    <property type="match status" value="1"/>
</dbReference>
<dbReference type="InterPro" id="IPR011335">
    <property type="entry name" value="Restrct_endonuc-II-like"/>
</dbReference>
<dbReference type="PROSITE" id="PS51192">
    <property type="entry name" value="HELICASE_ATP_BIND_1"/>
    <property type="match status" value="1"/>
</dbReference>
<feature type="domain" description="Helicase C-terminal" evidence="2">
    <location>
        <begin position="351"/>
        <end position="512"/>
    </location>
</feature>
<dbReference type="RefSeq" id="WP_269445072.1">
    <property type="nucleotide sequence ID" value="NZ_CP097463.1"/>
</dbReference>
<name>A0ABY7K1Z6_9ACTN</name>
<dbReference type="InterPro" id="IPR006935">
    <property type="entry name" value="Helicase/UvrB_N"/>
</dbReference>
<dbReference type="InterPro" id="IPR014001">
    <property type="entry name" value="Helicase_ATP-bd"/>
</dbReference>
<dbReference type="Proteomes" id="UP001164693">
    <property type="component" value="Chromosome"/>
</dbReference>
<sequence length="555" mass="62091">MNDSYLDPRLLLLGGPDRFTRQVERLLGQLGYADIANIDGSGDKGGDLLASIAGTQWVLQCKWQRRGSVPQAGVNEVSEAMDHYRAERGVVVTNLAPSRDADTRRQALARIGQRIDFWTGHDLTQLWEQSPDRGPRIRLRDYQREAVTALIDDLDTEGRALLVLATGLGKTVVGGEVISHHLDLDPTADILVAAHTKDLVAQLERALWRHLPKTVKTQILTGDEKTADLRGVTFATVASALNAALSGYRPSLVMVDETHHVGEDGHYSALLDELKDSSQFGVTATPWRGDRYDIEDHFGPASYKLGIEEGMRRGYLAQVDYRLFVDNIDWDVVKDVSRRAYSMKELNSRLFLPQRDEAVRDELLAAWNSTLDPRAIVFCQTIEHAERMAELLSRTPEWRSTKAVHTGPGMSMRERQLRLLDFRAGRIPILTAVDILNEGVDVPDINIICFARVTHSRRIFVQQLGRGLRLREGKHKVIALDFVSDLRRVAAVLNLRRQTGADEIEVIPDVPLPQISFSDAKAESLLEQWILDAASLETANDDARLQFIDPEIPAS</sequence>
<dbReference type="InterPro" id="IPR050742">
    <property type="entry name" value="Helicase_Restrict-Modif_Enz"/>
</dbReference>
<dbReference type="EMBL" id="CP097463">
    <property type="protein sequence ID" value="WAX58533.1"/>
    <property type="molecule type" value="Genomic_DNA"/>
</dbReference>
<dbReference type="Pfam" id="PF00271">
    <property type="entry name" value="Helicase_C"/>
    <property type="match status" value="1"/>
</dbReference>
<dbReference type="SMART" id="SM00490">
    <property type="entry name" value="HELICc"/>
    <property type="match status" value="1"/>
</dbReference>
<dbReference type="PROSITE" id="PS51194">
    <property type="entry name" value="HELICASE_CTER"/>
    <property type="match status" value="1"/>
</dbReference>
<feature type="domain" description="Helicase ATP-binding" evidence="1">
    <location>
        <begin position="151"/>
        <end position="304"/>
    </location>
</feature>
<dbReference type="PANTHER" id="PTHR47396:SF1">
    <property type="entry name" value="ATP-DEPENDENT HELICASE IRC3-RELATED"/>
    <property type="match status" value="1"/>
</dbReference>
<dbReference type="SUPFAM" id="SSF52540">
    <property type="entry name" value="P-loop containing nucleoside triphosphate hydrolases"/>
    <property type="match status" value="1"/>
</dbReference>
<gene>
    <name evidence="3" type="ORF">M6B22_07150</name>
</gene>
<reference evidence="3" key="1">
    <citation type="submission" date="2022-05" db="EMBL/GenBank/DDBJ databases">
        <title>Jatrophihabitans sp. SB3-54 whole genome sequence.</title>
        <authorList>
            <person name="Suh M.K."/>
            <person name="Eom M.K."/>
            <person name="Kim J.S."/>
            <person name="Kim H.S."/>
            <person name="Do H.E."/>
            <person name="Shin Y.K."/>
            <person name="Lee J.-S."/>
        </authorList>
    </citation>
    <scope>NUCLEOTIDE SEQUENCE</scope>
    <source>
        <strain evidence="3">SB3-54</strain>
    </source>
</reference>
<protein>
    <submittedName>
        <fullName evidence="3">DEAD/DEAH box helicase family protein</fullName>
    </submittedName>
</protein>
<dbReference type="InterPro" id="IPR027417">
    <property type="entry name" value="P-loop_NTPase"/>
</dbReference>
<evidence type="ECO:0000313" key="3">
    <source>
        <dbReference type="EMBL" id="WAX58533.1"/>
    </source>
</evidence>
<evidence type="ECO:0000313" key="4">
    <source>
        <dbReference type="Proteomes" id="UP001164693"/>
    </source>
</evidence>
<evidence type="ECO:0000259" key="2">
    <source>
        <dbReference type="PROSITE" id="PS51194"/>
    </source>
</evidence>
<proteinExistence type="predicted"/>
<keyword evidence="4" id="KW-1185">Reference proteome</keyword>
<dbReference type="SMART" id="SM00487">
    <property type="entry name" value="DEXDc"/>
    <property type="match status" value="1"/>
</dbReference>
<dbReference type="InterPro" id="IPR007560">
    <property type="entry name" value="Restrct_endonuc_IV_Mrr"/>
</dbReference>
<organism evidence="3 4">
    <name type="scientific">Jatrophihabitans cynanchi</name>
    <dbReference type="NCBI Taxonomy" id="2944128"/>
    <lineage>
        <taxon>Bacteria</taxon>
        <taxon>Bacillati</taxon>
        <taxon>Actinomycetota</taxon>
        <taxon>Actinomycetes</taxon>
        <taxon>Jatrophihabitantales</taxon>
        <taxon>Jatrophihabitantaceae</taxon>
        <taxon>Jatrophihabitans</taxon>
    </lineage>
</organism>
<dbReference type="GO" id="GO:0004386">
    <property type="term" value="F:helicase activity"/>
    <property type="evidence" value="ECO:0007669"/>
    <property type="project" value="UniProtKB-KW"/>
</dbReference>
<dbReference type="Pfam" id="PF04851">
    <property type="entry name" value="ResIII"/>
    <property type="match status" value="1"/>
</dbReference>
<accession>A0ABY7K1Z6</accession>
<dbReference type="InterPro" id="IPR001650">
    <property type="entry name" value="Helicase_C-like"/>
</dbReference>
<keyword evidence="3" id="KW-0347">Helicase</keyword>